<comment type="caution">
    <text evidence="1">The sequence shown here is derived from an EMBL/GenBank/DDBJ whole genome shotgun (WGS) entry which is preliminary data.</text>
</comment>
<protein>
    <submittedName>
        <fullName evidence="1">Uncharacterized protein</fullName>
    </submittedName>
</protein>
<dbReference type="AlphaFoldDB" id="A0A9P7RL02"/>
<dbReference type="Proteomes" id="UP000699042">
    <property type="component" value="Unassembled WGS sequence"/>
</dbReference>
<evidence type="ECO:0000313" key="2">
    <source>
        <dbReference type="Proteomes" id="UP000699042"/>
    </source>
</evidence>
<name>A0A9P7RL02_9PEZI</name>
<sequence length="57" mass="6553">MAWLQNHQRYQPQVAAVVKYRQSDRILVPERTTIQASRTVCLQCLGRPSLATRVASR</sequence>
<keyword evidence="2" id="KW-1185">Reference proteome</keyword>
<reference evidence="1" key="1">
    <citation type="submission" date="2021-05" db="EMBL/GenBank/DDBJ databases">
        <title>Comparative genomics of three Colletotrichum scovillei strains and genetic complementation revealed genes involved fungal growth and virulence on chili pepper.</title>
        <authorList>
            <person name="Hsieh D.-K."/>
            <person name="Chuang S.-C."/>
            <person name="Chen C.-Y."/>
            <person name="Chao Y.-T."/>
            <person name="Lu M.-Y.J."/>
            <person name="Lee M.-H."/>
            <person name="Shih M.-C."/>
        </authorList>
    </citation>
    <scope>NUCLEOTIDE SEQUENCE</scope>
    <source>
        <strain evidence="1">Coll-153</strain>
    </source>
</reference>
<evidence type="ECO:0000313" key="1">
    <source>
        <dbReference type="EMBL" id="KAG7058685.1"/>
    </source>
</evidence>
<proteinExistence type="predicted"/>
<organism evidence="1 2">
    <name type="scientific">Colletotrichum scovillei</name>
    <dbReference type="NCBI Taxonomy" id="1209932"/>
    <lineage>
        <taxon>Eukaryota</taxon>
        <taxon>Fungi</taxon>
        <taxon>Dikarya</taxon>
        <taxon>Ascomycota</taxon>
        <taxon>Pezizomycotina</taxon>
        <taxon>Sordariomycetes</taxon>
        <taxon>Hypocreomycetidae</taxon>
        <taxon>Glomerellales</taxon>
        <taxon>Glomerellaceae</taxon>
        <taxon>Colletotrichum</taxon>
        <taxon>Colletotrichum acutatum species complex</taxon>
    </lineage>
</organism>
<dbReference type="EMBL" id="JAESDN010000001">
    <property type="protein sequence ID" value="KAG7058685.1"/>
    <property type="molecule type" value="Genomic_DNA"/>
</dbReference>
<accession>A0A9P7RL02</accession>
<gene>
    <name evidence="1" type="ORF">JMJ77_006057</name>
</gene>